<accession>A0A4U6TB39</accession>
<feature type="region of interest" description="Disordered" evidence="1">
    <location>
        <begin position="61"/>
        <end position="99"/>
    </location>
</feature>
<dbReference type="EMBL" id="CM016559">
    <property type="protein sequence ID" value="TKV99219.1"/>
    <property type="molecule type" value="Genomic_DNA"/>
</dbReference>
<dbReference type="Proteomes" id="UP000298652">
    <property type="component" value="Chromosome 8"/>
</dbReference>
<proteinExistence type="predicted"/>
<name>A0A4U6TB39_SETVI</name>
<feature type="compositionally biased region" description="Low complexity" evidence="1">
    <location>
        <begin position="87"/>
        <end position="99"/>
    </location>
</feature>
<reference evidence="2" key="1">
    <citation type="submission" date="2019-03" db="EMBL/GenBank/DDBJ databases">
        <title>WGS assembly of Setaria viridis.</title>
        <authorList>
            <person name="Huang P."/>
            <person name="Jenkins J."/>
            <person name="Grimwood J."/>
            <person name="Barry K."/>
            <person name="Healey A."/>
            <person name="Mamidi S."/>
            <person name="Sreedasyam A."/>
            <person name="Shu S."/>
            <person name="Feldman M."/>
            <person name="Wu J."/>
            <person name="Yu Y."/>
            <person name="Chen C."/>
            <person name="Johnson J."/>
            <person name="Rokhsar D."/>
            <person name="Baxter I."/>
            <person name="Schmutz J."/>
            <person name="Brutnell T."/>
            <person name="Kellogg E."/>
        </authorList>
    </citation>
    <scope>NUCLEOTIDE SEQUENCE [LARGE SCALE GENOMIC DNA]</scope>
</reference>
<protein>
    <submittedName>
        <fullName evidence="2">Uncharacterized protein</fullName>
    </submittedName>
</protein>
<evidence type="ECO:0000313" key="3">
    <source>
        <dbReference type="Proteomes" id="UP000298652"/>
    </source>
</evidence>
<sequence>MEKKFCGDGPQTYSYADLFQIPDAWRPGASNGSRRGAIPWLWAHTCDVSSAPGAARASVLLVRGGSPGGRDEERDEPRRDHRRRRTTWAGRRSAAAAAGRQNMMDAAEQERHYCHGLWPHRLEEVSGHGQDRKSSRKGKCSIADARLHHLQWPGKRHRVPHHVW</sequence>
<organism evidence="2 3">
    <name type="scientific">Setaria viridis</name>
    <name type="common">Green bristlegrass</name>
    <name type="synonym">Setaria italica subsp. viridis</name>
    <dbReference type="NCBI Taxonomy" id="4556"/>
    <lineage>
        <taxon>Eukaryota</taxon>
        <taxon>Viridiplantae</taxon>
        <taxon>Streptophyta</taxon>
        <taxon>Embryophyta</taxon>
        <taxon>Tracheophyta</taxon>
        <taxon>Spermatophyta</taxon>
        <taxon>Magnoliopsida</taxon>
        <taxon>Liliopsida</taxon>
        <taxon>Poales</taxon>
        <taxon>Poaceae</taxon>
        <taxon>PACMAD clade</taxon>
        <taxon>Panicoideae</taxon>
        <taxon>Panicodae</taxon>
        <taxon>Paniceae</taxon>
        <taxon>Cenchrinae</taxon>
        <taxon>Setaria</taxon>
    </lineage>
</organism>
<gene>
    <name evidence="2" type="ORF">SEVIR_8G029900v2</name>
</gene>
<evidence type="ECO:0000256" key="1">
    <source>
        <dbReference type="SAM" id="MobiDB-lite"/>
    </source>
</evidence>
<keyword evidence="3" id="KW-1185">Reference proteome</keyword>
<feature type="compositionally biased region" description="Basic and acidic residues" evidence="1">
    <location>
        <begin position="69"/>
        <end position="79"/>
    </location>
</feature>
<dbReference type="AlphaFoldDB" id="A0A4U6TB39"/>
<dbReference type="Gramene" id="TKV99219">
    <property type="protein sequence ID" value="TKV99219"/>
    <property type="gene ID" value="SEVIR_8G029900v2"/>
</dbReference>
<evidence type="ECO:0000313" key="2">
    <source>
        <dbReference type="EMBL" id="TKV99219.1"/>
    </source>
</evidence>